<comment type="similarity">
    <text evidence="2">Belongs to the UPF0702 family.</text>
</comment>
<accession>A0ABU0CTU1</accession>
<reference evidence="9 10" key="1">
    <citation type="submission" date="2023-07" db="EMBL/GenBank/DDBJ databases">
        <title>Genomic Encyclopedia of Type Strains, Phase IV (KMG-IV): sequencing the most valuable type-strain genomes for metagenomic binning, comparative biology and taxonomic classification.</title>
        <authorList>
            <person name="Goeker M."/>
        </authorList>
    </citation>
    <scope>NUCLEOTIDE SEQUENCE [LARGE SCALE GENOMIC DNA]</scope>
    <source>
        <strain evidence="9 10">DSM 17740</strain>
    </source>
</reference>
<dbReference type="InterPro" id="IPR023090">
    <property type="entry name" value="UPF0702_alpha/beta_dom_sf"/>
</dbReference>
<keyword evidence="4 7" id="KW-0812">Transmembrane</keyword>
<keyword evidence="10" id="KW-1185">Reference proteome</keyword>
<evidence type="ECO:0000313" key="10">
    <source>
        <dbReference type="Proteomes" id="UP001232445"/>
    </source>
</evidence>
<dbReference type="RefSeq" id="WP_307339624.1">
    <property type="nucleotide sequence ID" value="NZ_JAUSUQ010000008.1"/>
</dbReference>
<comment type="caution">
    <text evidence="9">The sequence shown here is derived from an EMBL/GenBank/DDBJ whole genome shotgun (WGS) entry which is preliminary data.</text>
</comment>
<gene>
    <name evidence="9" type="ORF">J2S00_002310</name>
</gene>
<feature type="transmembrane region" description="Helical" evidence="7">
    <location>
        <begin position="57"/>
        <end position="78"/>
    </location>
</feature>
<sequence>MDLLALALRTLFVYFFILLIMRIMGKREIGKLSIFDLVVSIMIAELAVLAVERLDVPLFISLIPIVVLFLTQITLSYISLKSKTIRQIVDGKPSVLVENGQIREEEMKKQRYNLNDLLMQLRENNIQSLSQVEFAILEPSGKLTVIPREEDKYVTKKDLHLPVRKVERPLILIEDGEVNHDNLLKIGRTLLWLKQEIKKRTGTSALKDISFCSLDTDGVLYIDLKDKPKP</sequence>
<evidence type="ECO:0000256" key="1">
    <source>
        <dbReference type="ARBA" id="ARBA00004651"/>
    </source>
</evidence>
<feature type="transmembrane region" description="Helical" evidence="7">
    <location>
        <begin position="32"/>
        <end position="51"/>
    </location>
</feature>
<keyword evidence="3" id="KW-1003">Cell membrane</keyword>
<comment type="subcellular location">
    <subcellularLocation>
        <location evidence="1">Cell membrane</location>
        <topology evidence="1">Multi-pass membrane protein</topology>
    </subcellularLocation>
</comment>
<protein>
    <submittedName>
        <fullName evidence="9">Uncharacterized membrane protein YcaP (DUF421 family)</fullName>
    </submittedName>
</protein>
<keyword evidence="5 7" id="KW-1133">Transmembrane helix</keyword>
<dbReference type="Gene3D" id="3.30.240.20">
    <property type="entry name" value="bsu07140 like domains"/>
    <property type="match status" value="2"/>
</dbReference>
<evidence type="ECO:0000256" key="5">
    <source>
        <dbReference type="ARBA" id="ARBA00022989"/>
    </source>
</evidence>
<dbReference type="InterPro" id="IPR007353">
    <property type="entry name" value="DUF421"/>
</dbReference>
<evidence type="ECO:0000313" key="9">
    <source>
        <dbReference type="EMBL" id="MDQ0339522.1"/>
    </source>
</evidence>
<evidence type="ECO:0000256" key="2">
    <source>
        <dbReference type="ARBA" id="ARBA00006448"/>
    </source>
</evidence>
<keyword evidence="6 7" id="KW-0472">Membrane</keyword>
<dbReference type="PANTHER" id="PTHR34582:SF6">
    <property type="entry name" value="UPF0702 TRANSMEMBRANE PROTEIN YCAP"/>
    <property type="match status" value="1"/>
</dbReference>
<organism evidence="9 10">
    <name type="scientific">Caldalkalibacillus uzonensis</name>
    <dbReference type="NCBI Taxonomy" id="353224"/>
    <lineage>
        <taxon>Bacteria</taxon>
        <taxon>Bacillati</taxon>
        <taxon>Bacillota</taxon>
        <taxon>Bacilli</taxon>
        <taxon>Bacillales</taxon>
        <taxon>Bacillaceae</taxon>
        <taxon>Caldalkalibacillus</taxon>
    </lineage>
</organism>
<proteinExistence type="inferred from homology"/>
<evidence type="ECO:0000256" key="3">
    <source>
        <dbReference type="ARBA" id="ARBA00022475"/>
    </source>
</evidence>
<evidence type="ECO:0000256" key="4">
    <source>
        <dbReference type="ARBA" id="ARBA00022692"/>
    </source>
</evidence>
<name>A0ABU0CTU1_9BACI</name>
<dbReference type="Proteomes" id="UP001232445">
    <property type="component" value="Unassembled WGS sequence"/>
</dbReference>
<feature type="transmembrane region" description="Helical" evidence="7">
    <location>
        <begin position="6"/>
        <end position="25"/>
    </location>
</feature>
<dbReference type="Pfam" id="PF04239">
    <property type="entry name" value="DUF421"/>
    <property type="match status" value="1"/>
</dbReference>
<dbReference type="EMBL" id="JAUSUQ010000008">
    <property type="protein sequence ID" value="MDQ0339522.1"/>
    <property type="molecule type" value="Genomic_DNA"/>
</dbReference>
<evidence type="ECO:0000256" key="6">
    <source>
        <dbReference type="ARBA" id="ARBA00023136"/>
    </source>
</evidence>
<evidence type="ECO:0000256" key="7">
    <source>
        <dbReference type="SAM" id="Phobius"/>
    </source>
</evidence>
<feature type="domain" description="YetF C-terminal" evidence="8">
    <location>
        <begin position="81"/>
        <end position="214"/>
    </location>
</feature>
<dbReference type="PANTHER" id="PTHR34582">
    <property type="entry name" value="UPF0702 TRANSMEMBRANE PROTEIN YCAP"/>
    <property type="match status" value="1"/>
</dbReference>
<evidence type="ECO:0000259" key="8">
    <source>
        <dbReference type="Pfam" id="PF04239"/>
    </source>
</evidence>